<dbReference type="EMBL" id="CADCTQ010000064">
    <property type="protein sequence ID" value="CAA9226253.1"/>
    <property type="molecule type" value="Genomic_DNA"/>
</dbReference>
<name>A0A6J4HJI0_9SPHI</name>
<keyword evidence="1" id="KW-1133">Transmembrane helix</keyword>
<evidence type="ECO:0000256" key="1">
    <source>
        <dbReference type="SAM" id="Phobius"/>
    </source>
</evidence>
<sequence length="104" mass="11673">MAKQLLKPVLIGILAGAVLFVLPFFLLRTLLFFLFIGGLFRLLAGRRFGWGRWRRYGPGPDGGFTPALADTIRSMSEEEYQAFRQRFGRYANPPGGESPRPANP</sequence>
<reference evidence="2" key="1">
    <citation type="submission" date="2020-02" db="EMBL/GenBank/DDBJ databases">
        <authorList>
            <person name="Meier V. D."/>
        </authorList>
    </citation>
    <scope>NUCLEOTIDE SEQUENCE</scope>
    <source>
        <strain evidence="2">AVDCRST_MAG56</strain>
    </source>
</reference>
<feature type="transmembrane region" description="Helical" evidence="1">
    <location>
        <begin position="12"/>
        <end position="44"/>
    </location>
</feature>
<gene>
    <name evidence="2" type="ORF">AVDCRST_MAG56-717</name>
</gene>
<protein>
    <submittedName>
        <fullName evidence="2">Uncharacterized protein</fullName>
    </submittedName>
</protein>
<organism evidence="2">
    <name type="scientific">uncultured Cytophagales bacterium</name>
    <dbReference type="NCBI Taxonomy" id="158755"/>
    <lineage>
        <taxon>Bacteria</taxon>
        <taxon>Pseudomonadati</taxon>
        <taxon>Bacteroidota</taxon>
        <taxon>Sphingobacteriia</taxon>
        <taxon>Sphingobacteriales</taxon>
        <taxon>environmental samples</taxon>
    </lineage>
</organism>
<keyword evidence="1" id="KW-0472">Membrane</keyword>
<evidence type="ECO:0000313" key="2">
    <source>
        <dbReference type="EMBL" id="CAA9226253.1"/>
    </source>
</evidence>
<dbReference type="AlphaFoldDB" id="A0A6J4HJI0"/>
<accession>A0A6J4HJI0</accession>
<proteinExistence type="predicted"/>
<keyword evidence="1" id="KW-0812">Transmembrane</keyword>